<organism evidence="9">
    <name type="scientific">Caenorhabditis brenneri</name>
    <name type="common">Nematode worm</name>
    <dbReference type="NCBI Taxonomy" id="135651"/>
    <lineage>
        <taxon>Eukaryota</taxon>
        <taxon>Metazoa</taxon>
        <taxon>Ecdysozoa</taxon>
        <taxon>Nematoda</taxon>
        <taxon>Chromadorea</taxon>
        <taxon>Rhabditida</taxon>
        <taxon>Rhabditina</taxon>
        <taxon>Rhabditomorpha</taxon>
        <taxon>Rhabditoidea</taxon>
        <taxon>Rhabditidae</taxon>
        <taxon>Peloderinae</taxon>
        <taxon>Caenorhabditis</taxon>
    </lineage>
</organism>
<accession>G0NRA2</accession>
<reference evidence="9" key="1">
    <citation type="submission" date="2011-07" db="EMBL/GenBank/DDBJ databases">
        <authorList>
            <consortium name="Caenorhabditis brenneri Sequencing and Analysis Consortium"/>
            <person name="Wilson R.K."/>
        </authorList>
    </citation>
    <scope>NUCLEOTIDE SEQUENCE [LARGE SCALE GENOMIC DNA]</scope>
    <source>
        <strain evidence="9">PB2801</strain>
    </source>
</reference>
<dbReference type="STRING" id="135651.G0NRA2"/>
<dbReference type="GO" id="GO:0006281">
    <property type="term" value="P:DNA repair"/>
    <property type="evidence" value="ECO:0007669"/>
    <property type="project" value="InterPro"/>
</dbReference>
<dbReference type="HOGENOM" id="CLU_041595_0_0_1"/>
<feature type="region of interest" description="Disordered" evidence="7">
    <location>
        <begin position="64"/>
        <end position="87"/>
    </location>
</feature>
<dbReference type="InterPro" id="IPR004582">
    <property type="entry name" value="Checkpoint_prot_Rad17_Rad24"/>
</dbReference>
<evidence type="ECO:0000256" key="4">
    <source>
        <dbReference type="ARBA" id="ARBA00022840"/>
    </source>
</evidence>
<dbReference type="Proteomes" id="UP000008068">
    <property type="component" value="Unassembled WGS sequence"/>
</dbReference>
<keyword evidence="3" id="KW-0227">DNA damage</keyword>
<evidence type="ECO:0000256" key="6">
    <source>
        <dbReference type="ARBA" id="ARBA00023306"/>
    </source>
</evidence>
<protein>
    <submittedName>
        <fullName evidence="8">Uncharacterized protein</fullName>
    </submittedName>
</protein>
<keyword evidence="2" id="KW-0547">Nucleotide-binding</keyword>
<dbReference type="EMBL" id="GL379930">
    <property type="protein sequence ID" value="EGT36069.1"/>
    <property type="molecule type" value="Genomic_DNA"/>
</dbReference>
<keyword evidence="4" id="KW-0067">ATP-binding</keyword>
<dbReference type="GO" id="GO:0000077">
    <property type="term" value="P:DNA damage checkpoint signaling"/>
    <property type="evidence" value="ECO:0007669"/>
    <property type="project" value="TreeGrafter"/>
</dbReference>
<dbReference type="PANTHER" id="PTHR12172">
    <property type="entry name" value="CELL CYCLE CHECKPOINT PROTEIN RAD17"/>
    <property type="match status" value="1"/>
</dbReference>
<evidence type="ECO:0000256" key="5">
    <source>
        <dbReference type="ARBA" id="ARBA00023242"/>
    </source>
</evidence>
<dbReference type="GO" id="GO:0033314">
    <property type="term" value="P:mitotic DNA replication checkpoint signaling"/>
    <property type="evidence" value="ECO:0007669"/>
    <property type="project" value="TreeGrafter"/>
</dbReference>
<evidence type="ECO:0000256" key="1">
    <source>
        <dbReference type="ARBA" id="ARBA00004123"/>
    </source>
</evidence>
<comment type="subcellular location">
    <subcellularLocation>
        <location evidence="1">Nucleus</location>
    </subcellularLocation>
</comment>
<dbReference type="GO" id="GO:0003689">
    <property type="term" value="F:DNA clamp loader activity"/>
    <property type="evidence" value="ECO:0007669"/>
    <property type="project" value="TreeGrafter"/>
</dbReference>
<dbReference type="OrthoDB" id="10265971at2759"/>
<evidence type="ECO:0000256" key="7">
    <source>
        <dbReference type="SAM" id="MobiDB-lite"/>
    </source>
</evidence>
<evidence type="ECO:0000256" key="2">
    <source>
        <dbReference type="ARBA" id="ARBA00022741"/>
    </source>
</evidence>
<dbReference type="GO" id="GO:0005524">
    <property type="term" value="F:ATP binding"/>
    <property type="evidence" value="ECO:0007669"/>
    <property type="project" value="UniProtKB-KW"/>
</dbReference>
<keyword evidence="6" id="KW-0131">Cell cycle</keyword>
<gene>
    <name evidence="8" type="ORF">CAEBREN_32394</name>
</gene>
<evidence type="ECO:0000313" key="9">
    <source>
        <dbReference type="Proteomes" id="UP000008068"/>
    </source>
</evidence>
<dbReference type="PANTHER" id="PTHR12172:SF0">
    <property type="entry name" value="CELL CYCLE CHECKPOINT PROTEIN RAD17"/>
    <property type="match status" value="1"/>
</dbReference>
<keyword evidence="5" id="KW-0539">Nucleus</keyword>
<sequence>MIGETANGDLRIAMNMIQMNSAGSDVSRRPGSKIIFASKANREDAFHMIGRILYAKRVNPNIPQPKGHFIKKRKSAPAPEPTERTDLEHDPTEIIAMSSMSSEKLTGFLFENEHAFCSDMKKYRQVIEALSFCDVLTGDWSSARTFPDEYASQVATRSVMWHNFNEIRPKTLYAISPFAMKNLERQMTITRNDVRRLPMVGDKHFSSLTAPYQTIIENIIDPRRIEMFISRPMDLSWNKGKDRIEEQMVNLQTLSFLGRKKPQMKKKNVV</sequence>
<dbReference type="AlphaFoldDB" id="G0NRA2"/>
<name>G0NRA2_CAEBE</name>
<proteinExistence type="predicted"/>
<dbReference type="FunCoup" id="G0NRA2">
    <property type="interactions" value="3215"/>
</dbReference>
<dbReference type="GO" id="GO:0005634">
    <property type="term" value="C:nucleus"/>
    <property type="evidence" value="ECO:0007669"/>
    <property type="project" value="UniProtKB-SubCell"/>
</dbReference>
<dbReference type="InParanoid" id="G0NRA2"/>
<evidence type="ECO:0000256" key="3">
    <source>
        <dbReference type="ARBA" id="ARBA00022763"/>
    </source>
</evidence>
<evidence type="ECO:0000313" key="8">
    <source>
        <dbReference type="EMBL" id="EGT36069.1"/>
    </source>
</evidence>
<dbReference type="eggNOG" id="KOG1970">
    <property type="taxonomic scope" value="Eukaryota"/>
</dbReference>
<keyword evidence="9" id="KW-1185">Reference proteome</keyword>
<dbReference type="GO" id="GO:0003682">
    <property type="term" value="F:chromatin binding"/>
    <property type="evidence" value="ECO:0007669"/>
    <property type="project" value="TreeGrafter"/>
</dbReference>